<dbReference type="InterPro" id="IPR025110">
    <property type="entry name" value="AMP-bd_C"/>
</dbReference>
<dbReference type="PANTHER" id="PTHR45527">
    <property type="entry name" value="NONRIBOSOMAL PEPTIDE SYNTHETASE"/>
    <property type="match status" value="1"/>
</dbReference>
<dbReference type="Proteomes" id="UP000466345">
    <property type="component" value="Unassembled WGS sequence"/>
</dbReference>
<sequence>MSVAPPVLAAPDVVEGFRRTARLHPARPALVHNGTVVDYRTLEALVAGVADRLGPRPGTVAVAARRTPHTVVALLGVLAAYGTYCPVDPACPPARRDALLRAAGARALVDGTEVSTLDLDPPVTLDPEEPAYILFTSGSTGAAKPVRTPRRAIAAAVRSLGALLGLTADDRVLQFASLNWDTCFEEILPALTTGAALVIDDAAHTGSYHRFLETVERQAITLLDLPTAYWHELVHHLVRENRPLPPSLRTVVIGGEAAHPARLADWCALDTASVRLVNTYGCTETTLVTHAVDLHGPFAGGSGAYAEGPVPIGRALPHVVERVARDGELLIGGDCVALGYRGLPAATAEKFPVLGTERGAVRFFRTGDLVRRLDTGVLVHAGRVDHQVKVSGIRVDPGEAEAQLCAHPGVAAAAVTGRVRDGLTSLAAYVVAAPGAGDPGLPADVLAFLRPRSPRHLVPAEVVVVPELPLTPSGKVDRGALAALA</sequence>
<dbReference type="Gene3D" id="3.40.50.12780">
    <property type="entry name" value="N-terminal domain of ligase-like"/>
    <property type="match status" value="1"/>
</dbReference>
<dbReference type="GO" id="GO:0043041">
    <property type="term" value="P:amino acid activation for nonribosomal peptide biosynthetic process"/>
    <property type="evidence" value="ECO:0007669"/>
    <property type="project" value="TreeGrafter"/>
</dbReference>
<feature type="domain" description="AMP-dependent synthetase/ligase" evidence="1">
    <location>
        <begin position="120"/>
        <end position="340"/>
    </location>
</feature>
<dbReference type="PANTHER" id="PTHR45527:SF1">
    <property type="entry name" value="FATTY ACID SYNTHASE"/>
    <property type="match status" value="1"/>
</dbReference>
<dbReference type="GO" id="GO:0005737">
    <property type="term" value="C:cytoplasm"/>
    <property type="evidence" value="ECO:0007669"/>
    <property type="project" value="TreeGrafter"/>
</dbReference>
<dbReference type="SUPFAM" id="SSF56801">
    <property type="entry name" value="Acetyl-CoA synthetase-like"/>
    <property type="match status" value="1"/>
</dbReference>
<name>A0A7K0CAF4_9ACTN</name>
<dbReference type="GO" id="GO:0031177">
    <property type="term" value="F:phosphopantetheine binding"/>
    <property type="evidence" value="ECO:0007669"/>
    <property type="project" value="TreeGrafter"/>
</dbReference>
<dbReference type="EC" id="2.3.1.-" evidence="3"/>
<dbReference type="OrthoDB" id="2472181at2"/>
<evidence type="ECO:0000313" key="4">
    <source>
        <dbReference type="Proteomes" id="UP000466345"/>
    </source>
</evidence>
<feature type="domain" description="AMP-binding enzyme C-terminal" evidence="2">
    <location>
        <begin position="399"/>
        <end position="475"/>
    </location>
</feature>
<keyword evidence="3" id="KW-0808">Transferase</keyword>
<evidence type="ECO:0000313" key="3">
    <source>
        <dbReference type="EMBL" id="MQY10373.1"/>
    </source>
</evidence>
<dbReference type="InterPro" id="IPR020845">
    <property type="entry name" value="AMP-binding_CS"/>
</dbReference>
<dbReference type="GO" id="GO:0016746">
    <property type="term" value="F:acyltransferase activity"/>
    <property type="evidence" value="ECO:0007669"/>
    <property type="project" value="UniProtKB-KW"/>
</dbReference>
<evidence type="ECO:0000259" key="1">
    <source>
        <dbReference type="Pfam" id="PF00501"/>
    </source>
</evidence>
<dbReference type="InterPro" id="IPR042099">
    <property type="entry name" value="ANL_N_sf"/>
</dbReference>
<keyword evidence="3" id="KW-0012">Acyltransferase</keyword>
<dbReference type="Gene3D" id="3.30.300.30">
    <property type="match status" value="1"/>
</dbReference>
<dbReference type="Pfam" id="PF13193">
    <property type="entry name" value="AMP-binding_C"/>
    <property type="match status" value="1"/>
</dbReference>
<dbReference type="RefSeq" id="WP_153449673.1">
    <property type="nucleotide sequence ID" value="NZ_WEGJ01000001.1"/>
</dbReference>
<dbReference type="PROSITE" id="PS00455">
    <property type="entry name" value="AMP_BINDING"/>
    <property type="match status" value="1"/>
</dbReference>
<dbReference type="InterPro" id="IPR045851">
    <property type="entry name" value="AMP-bd_C_sf"/>
</dbReference>
<feature type="domain" description="AMP-dependent synthetase/ligase" evidence="1">
    <location>
        <begin position="17"/>
        <end position="109"/>
    </location>
</feature>
<protein>
    <submittedName>
        <fullName evidence="3">Plipastatin synthase subunit E</fullName>
        <ecNumber evidence="3">2.3.1.-</ecNumber>
    </submittedName>
</protein>
<proteinExistence type="predicted"/>
<dbReference type="AlphaFoldDB" id="A0A7K0CAF4"/>
<dbReference type="EMBL" id="WEGJ01000001">
    <property type="protein sequence ID" value="MQY10373.1"/>
    <property type="molecule type" value="Genomic_DNA"/>
</dbReference>
<accession>A0A7K0CAF4</accession>
<dbReference type="GO" id="GO:0044550">
    <property type="term" value="P:secondary metabolite biosynthetic process"/>
    <property type="evidence" value="ECO:0007669"/>
    <property type="project" value="TreeGrafter"/>
</dbReference>
<dbReference type="Pfam" id="PF00501">
    <property type="entry name" value="AMP-binding"/>
    <property type="match status" value="2"/>
</dbReference>
<gene>
    <name evidence="3" type="primary">ppsE</name>
    <name evidence="3" type="ORF">SRB5_04810</name>
</gene>
<comment type="caution">
    <text evidence="3">The sequence shown here is derived from an EMBL/GenBank/DDBJ whole genome shotgun (WGS) entry which is preliminary data.</text>
</comment>
<organism evidence="3 4">
    <name type="scientific">Streptomyces smaragdinus</name>
    <dbReference type="NCBI Taxonomy" id="2585196"/>
    <lineage>
        <taxon>Bacteria</taxon>
        <taxon>Bacillati</taxon>
        <taxon>Actinomycetota</taxon>
        <taxon>Actinomycetes</taxon>
        <taxon>Kitasatosporales</taxon>
        <taxon>Streptomycetaceae</taxon>
        <taxon>Streptomyces</taxon>
    </lineage>
</organism>
<reference evidence="3 4" key="1">
    <citation type="submission" date="2019-10" db="EMBL/GenBank/DDBJ databases">
        <title>Streptomyces smaragdinus sp. nov. and Streptomyces fabii sp. nov., isolated from the gut of fungus growing-termite Macrotermes natalensis.</title>
        <authorList>
            <person name="Schwitalla J."/>
            <person name="Benndorf R."/>
            <person name="Martin K."/>
            <person name="De Beer W."/>
            <person name="Kaster A.-K."/>
            <person name="Vollmers J."/>
            <person name="Poulsen M."/>
            <person name="Beemelmanns C."/>
        </authorList>
    </citation>
    <scope>NUCLEOTIDE SEQUENCE [LARGE SCALE GENOMIC DNA]</scope>
    <source>
        <strain evidence="3 4">RB5</strain>
    </source>
</reference>
<evidence type="ECO:0000259" key="2">
    <source>
        <dbReference type="Pfam" id="PF13193"/>
    </source>
</evidence>
<dbReference type="InterPro" id="IPR000873">
    <property type="entry name" value="AMP-dep_synth/lig_dom"/>
</dbReference>
<keyword evidence="4" id="KW-1185">Reference proteome</keyword>